<evidence type="ECO:0000256" key="4">
    <source>
        <dbReference type="ARBA" id="ARBA00013948"/>
    </source>
</evidence>
<dbReference type="PANTHER" id="PTHR44329">
    <property type="entry name" value="SERINE/THREONINE-PROTEIN KINASE TNNI3K-RELATED"/>
    <property type="match status" value="1"/>
</dbReference>
<organism evidence="11 12">
    <name type="scientific">Coniochaeta pulveracea</name>
    <dbReference type="NCBI Taxonomy" id="177199"/>
    <lineage>
        <taxon>Eukaryota</taxon>
        <taxon>Fungi</taxon>
        <taxon>Dikarya</taxon>
        <taxon>Ascomycota</taxon>
        <taxon>Pezizomycotina</taxon>
        <taxon>Sordariomycetes</taxon>
        <taxon>Sordariomycetidae</taxon>
        <taxon>Coniochaetales</taxon>
        <taxon>Coniochaetaceae</taxon>
        <taxon>Coniochaeta</taxon>
    </lineage>
</organism>
<dbReference type="PROSITE" id="PS00109">
    <property type="entry name" value="PROTEIN_KINASE_TYR"/>
    <property type="match status" value="1"/>
</dbReference>
<dbReference type="Gene3D" id="1.10.510.10">
    <property type="entry name" value="Transferase(Phosphotransferase) domain 1"/>
    <property type="match status" value="1"/>
</dbReference>
<dbReference type="STRING" id="177199.A0A420YIZ5"/>
<dbReference type="Proteomes" id="UP000275385">
    <property type="component" value="Unassembled WGS sequence"/>
</dbReference>
<evidence type="ECO:0000256" key="3">
    <source>
        <dbReference type="ARBA" id="ARBA00012513"/>
    </source>
</evidence>
<evidence type="ECO:0000256" key="7">
    <source>
        <dbReference type="ARBA" id="ARBA00033194"/>
    </source>
</evidence>
<dbReference type="EMBL" id="QVQW01000007">
    <property type="protein sequence ID" value="RKU47853.1"/>
    <property type="molecule type" value="Genomic_DNA"/>
</dbReference>
<evidence type="ECO:0000256" key="2">
    <source>
        <dbReference type="ARBA" id="ARBA00011534"/>
    </source>
</evidence>
<comment type="catalytic activity">
    <reaction evidence="8">
        <text>L-threonyl-[protein] + ATP = O-phospho-L-threonyl-[protein] + ADP + H(+)</text>
        <dbReference type="Rhea" id="RHEA:46608"/>
        <dbReference type="Rhea" id="RHEA-COMP:11060"/>
        <dbReference type="Rhea" id="RHEA-COMP:11605"/>
        <dbReference type="ChEBI" id="CHEBI:15378"/>
        <dbReference type="ChEBI" id="CHEBI:30013"/>
        <dbReference type="ChEBI" id="CHEBI:30616"/>
        <dbReference type="ChEBI" id="CHEBI:61977"/>
        <dbReference type="ChEBI" id="CHEBI:456216"/>
        <dbReference type="EC" id="2.7.11.1"/>
    </reaction>
</comment>
<dbReference type="InterPro" id="IPR051681">
    <property type="entry name" value="Ser/Thr_Kinases-Pseudokinases"/>
</dbReference>
<dbReference type="OrthoDB" id="4062651at2759"/>
<keyword evidence="12" id="KW-1185">Reference proteome</keyword>
<evidence type="ECO:0000256" key="5">
    <source>
        <dbReference type="ARBA" id="ARBA00019973"/>
    </source>
</evidence>
<dbReference type="PANTHER" id="PTHR44329:SF289">
    <property type="entry name" value="SERINE_THREONINE-PROTEIN KINASE VIK"/>
    <property type="match status" value="1"/>
</dbReference>
<proteinExistence type="predicted"/>
<evidence type="ECO:0000256" key="1">
    <source>
        <dbReference type="ARBA" id="ARBA00003747"/>
    </source>
</evidence>
<gene>
    <name evidence="11" type="ORF">DL546_008429</name>
</gene>
<evidence type="ECO:0000313" key="12">
    <source>
        <dbReference type="Proteomes" id="UP000275385"/>
    </source>
</evidence>
<dbReference type="AlphaFoldDB" id="A0A420YIZ5"/>
<dbReference type="SMART" id="SM00220">
    <property type="entry name" value="S_TKc"/>
    <property type="match status" value="1"/>
</dbReference>
<dbReference type="Pfam" id="PF00069">
    <property type="entry name" value="Pkinase"/>
    <property type="match status" value="1"/>
</dbReference>
<feature type="domain" description="Protein kinase" evidence="10">
    <location>
        <begin position="14"/>
        <end position="265"/>
    </location>
</feature>
<dbReference type="EC" id="2.7.11.1" evidence="3"/>
<evidence type="ECO:0000256" key="6">
    <source>
        <dbReference type="ARBA" id="ARBA00030980"/>
    </source>
</evidence>
<accession>A0A420YIZ5</accession>
<comment type="function">
    <text evidence="1">Component of the EKC/KEOPS complex that is required for the formation of a threonylcarbamoyl group on adenosine at position 37 (t(6)A37) in tRNAs that read codons beginning with adenine. The complex is probably involved in the transfer of the threonylcarbamoyl moiety of threonylcarbamoyl-AMP (TC-AMP) to the N6 group of A37. BUD32 has ATPase activity in the context of the EKC/KEOPS complex and likely plays a supporting role to the catalytic subunit KAE1. The EKC/KEOPS complex also promotes both telomere uncapping and telomere elongation. The complex is required for efficient recruitment of transcriptional coactivators.</text>
</comment>
<dbReference type="GO" id="GO:0004674">
    <property type="term" value="F:protein serine/threonine kinase activity"/>
    <property type="evidence" value="ECO:0007669"/>
    <property type="project" value="UniProtKB-EC"/>
</dbReference>
<dbReference type="InterPro" id="IPR000719">
    <property type="entry name" value="Prot_kinase_dom"/>
</dbReference>
<evidence type="ECO:0000313" key="11">
    <source>
        <dbReference type="EMBL" id="RKU47853.1"/>
    </source>
</evidence>
<evidence type="ECO:0000256" key="9">
    <source>
        <dbReference type="ARBA" id="ARBA00048679"/>
    </source>
</evidence>
<protein>
    <recommendedName>
        <fullName evidence="5">EKC/KEOPS complex subunit BUD32</fullName>
        <ecNumber evidence="3">2.7.11.1</ecNumber>
    </recommendedName>
    <alternativeName>
        <fullName evidence="6 7">Atypical Serine/threonine protein kinase BUD32</fullName>
    </alternativeName>
    <alternativeName>
        <fullName evidence="4">EKC/KEOPS complex subunit bud32</fullName>
    </alternativeName>
</protein>
<evidence type="ECO:0000256" key="8">
    <source>
        <dbReference type="ARBA" id="ARBA00047899"/>
    </source>
</evidence>
<dbReference type="SUPFAM" id="SSF56112">
    <property type="entry name" value="Protein kinase-like (PK-like)"/>
    <property type="match status" value="1"/>
</dbReference>
<comment type="subunit">
    <text evidence="2">Component of the EKC/KEOPS complex composed of at least BUD32, CGI121, GON7, KAE1 and PCC1; the whole complex dimerizes.</text>
</comment>
<dbReference type="GO" id="GO:0005524">
    <property type="term" value="F:ATP binding"/>
    <property type="evidence" value="ECO:0007669"/>
    <property type="project" value="InterPro"/>
</dbReference>
<dbReference type="InterPro" id="IPR011009">
    <property type="entry name" value="Kinase-like_dom_sf"/>
</dbReference>
<reference evidence="11 12" key="1">
    <citation type="submission" date="2018-08" db="EMBL/GenBank/DDBJ databases">
        <title>Draft genome of the lignicolous fungus Coniochaeta pulveracea.</title>
        <authorList>
            <person name="Borstlap C.J."/>
            <person name="De Witt R.N."/>
            <person name="Botha A."/>
            <person name="Volschenk H."/>
        </authorList>
    </citation>
    <scope>NUCLEOTIDE SEQUENCE [LARGE SCALE GENOMIC DNA]</scope>
    <source>
        <strain evidence="11 12">CAB683</strain>
    </source>
</reference>
<name>A0A420YIZ5_9PEZI</name>
<sequence>MTPRSKQRKLFNPFRGTVYHNRGGYGHIFRVPETAIVVKIAHRVVNSTAREEARAAENLEILRRERVVYEALATKSPHPNIVHYFLSTDIAIFLKFEPDNLERRLSRHLETPISEEWQFCWIQEIASAATWLETLDYFHGDLRPENILLDETEHVKVCDFGRTQKRGCKVEVATYPFYRPGMDAVAGPLHEQFAIGSCIYTIRTGEVPYGQYETPEEFKLMYDALVQGKFPPVDDVVLGEIIRTCWHAEYASIADVEAAIKQAVRTMDVDSSATSLSWEEHDSGVRQCREFLGTQEQEHKVCIASSTVLAMGTWAPSVRK</sequence>
<comment type="caution">
    <text evidence="11">The sequence shown here is derived from an EMBL/GenBank/DDBJ whole genome shotgun (WGS) entry which is preliminary data.</text>
</comment>
<dbReference type="InterPro" id="IPR008266">
    <property type="entry name" value="Tyr_kinase_AS"/>
</dbReference>
<dbReference type="PROSITE" id="PS50011">
    <property type="entry name" value="PROTEIN_KINASE_DOM"/>
    <property type="match status" value="1"/>
</dbReference>
<evidence type="ECO:0000259" key="10">
    <source>
        <dbReference type="PROSITE" id="PS50011"/>
    </source>
</evidence>
<comment type="catalytic activity">
    <reaction evidence="9">
        <text>L-seryl-[protein] + ATP = O-phospho-L-seryl-[protein] + ADP + H(+)</text>
        <dbReference type="Rhea" id="RHEA:17989"/>
        <dbReference type="Rhea" id="RHEA-COMP:9863"/>
        <dbReference type="Rhea" id="RHEA-COMP:11604"/>
        <dbReference type="ChEBI" id="CHEBI:15378"/>
        <dbReference type="ChEBI" id="CHEBI:29999"/>
        <dbReference type="ChEBI" id="CHEBI:30616"/>
        <dbReference type="ChEBI" id="CHEBI:83421"/>
        <dbReference type="ChEBI" id="CHEBI:456216"/>
        <dbReference type="EC" id="2.7.11.1"/>
    </reaction>
</comment>